<keyword evidence="3" id="KW-1185">Reference proteome</keyword>
<keyword evidence="1" id="KW-1133">Transmembrane helix</keyword>
<feature type="transmembrane region" description="Helical" evidence="1">
    <location>
        <begin position="21"/>
        <end position="41"/>
    </location>
</feature>
<protein>
    <recommendedName>
        <fullName evidence="4">MFS transporter</fullName>
    </recommendedName>
</protein>
<dbReference type="SUPFAM" id="SSF103473">
    <property type="entry name" value="MFS general substrate transporter"/>
    <property type="match status" value="1"/>
</dbReference>
<reference evidence="2 3" key="1">
    <citation type="submission" date="2016-10" db="EMBL/GenBank/DDBJ databases">
        <title>Evaluation of Human, Animal and Environmental Mycobacterium chelonae Isolates by Core Genome Phylogenomic Analysis, Targeted Gene Comparison, and Anti-microbial Susceptibility Patterns: A Tale of Mistaken Identities.</title>
        <authorList>
            <person name="Fogelson S.B."/>
            <person name="Camus A.C."/>
            <person name="Lorenz W."/>
            <person name="Vasireddy R."/>
            <person name="Vasireddy S."/>
            <person name="Smith T."/>
            <person name="Brown-Elliott B.A."/>
            <person name="Wallace R.J.Jr."/>
            <person name="Hasan N.A."/>
            <person name="Reischl U."/>
            <person name="Sanchez S."/>
        </authorList>
    </citation>
    <scope>NUCLEOTIDE SEQUENCE [LARGE SCALE GENOMIC DNA]</scope>
    <source>
        <strain evidence="2 3">8528</strain>
    </source>
</reference>
<evidence type="ECO:0000313" key="3">
    <source>
        <dbReference type="Proteomes" id="UP000179621"/>
    </source>
</evidence>
<evidence type="ECO:0000256" key="1">
    <source>
        <dbReference type="SAM" id="Phobius"/>
    </source>
</evidence>
<keyword evidence="1" id="KW-0812">Transmembrane</keyword>
<feature type="transmembrane region" description="Helical" evidence="1">
    <location>
        <begin position="47"/>
        <end position="67"/>
    </location>
</feature>
<gene>
    <name evidence="2" type="ORF">BKG73_06920</name>
</gene>
<accession>A0ABX3C223</accession>
<evidence type="ECO:0008006" key="4">
    <source>
        <dbReference type="Google" id="ProtNLM"/>
    </source>
</evidence>
<dbReference type="Gene3D" id="1.20.1250.20">
    <property type="entry name" value="MFS general substrate transporter like domains"/>
    <property type="match status" value="1"/>
</dbReference>
<sequence>MLGVMQAQRIPDRIRGRVLSLQNSCLQVAVPAGIGLAGLMAEWDSPTAAGLALFGLWLSVLVLAGVVSRQSTDV</sequence>
<comment type="caution">
    <text evidence="2">The sequence shown here is derived from an EMBL/GenBank/DDBJ whole genome shotgun (WGS) entry which is preliminary data.</text>
</comment>
<name>A0ABX3C223_9MYCO</name>
<evidence type="ECO:0000313" key="2">
    <source>
        <dbReference type="EMBL" id="OHU11095.1"/>
    </source>
</evidence>
<dbReference type="EMBL" id="MLIH01000009">
    <property type="protein sequence ID" value="OHU11095.1"/>
    <property type="molecule type" value="Genomic_DNA"/>
</dbReference>
<dbReference type="InterPro" id="IPR036259">
    <property type="entry name" value="MFS_trans_sf"/>
</dbReference>
<proteinExistence type="predicted"/>
<dbReference type="Proteomes" id="UP000179621">
    <property type="component" value="Unassembled WGS sequence"/>
</dbReference>
<keyword evidence="1" id="KW-0472">Membrane</keyword>
<organism evidence="2 3">
    <name type="scientific">Mycobacteroides saopaulense</name>
    <dbReference type="NCBI Taxonomy" id="1578165"/>
    <lineage>
        <taxon>Bacteria</taxon>
        <taxon>Bacillati</taxon>
        <taxon>Actinomycetota</taxon>
        <taxon>Actinomycetes</taxon>
        <taxon>Mycobacteriales</taxon>
        <taxon>Mycobacteriaceae</taxon>
        <taxon>Mycobacteroides</taxon>
    </lineage>
</organism>